<dbReference type="GO" id="GO:0032259">
    <property type="term" value="P:methylation"/>
    <property type="evidence" value="ECO:0007669"/>
    <property type="project" value="UniProtKB-KW"/>
</dbReference>
<dbReference type="PANTHER" id="PTHR40048:SF1">
    <property type="entry name" value="RHAMNOSYL O-METHYLTRANSFERASE"/>
    <property type="match status" value="1"/>
</dbReference>
<dbReference type="OrthoDB" id="240750at2"/>
<evidence type="ECO:0008006" key="5">
    <source>
        <dbReference type="Google" id="ProtNLM"/>
    </source>
</evidence>
<dbReference type="SUPFAM" id="SSF53335">
    <property type="entry name" value="S-adenosyl-L-methionine-dependent methyltransferases"/>
    <property type="match status" value="1"/>
</dbReference>
<keyword evidence="4" id="KW-1185">Reference proteome</keyword>
<dbReference type="Proteomes" id="UP000235005">
    <property type="component" value="Unassembled WGS sequence"/>
</dbReference>
<dbReference type="AlphaFoldDB" id="A0A2N5X8J9"/>
<sequence length="205" mass="22412">MIPDLPGNIDDIKGFLADDEAAALYRHAAEASQCGPVLEIGSYCGKSTIYLGLACRQNNATVFALDHHRGSEEHQFGEYFHDPALYDSGEGLMDTFREFRRNIREANLDDTVVPVVAGSEATANQWQTPLAMVFIDGGHSLDAALTDYRCWTAHLMRGGILAIHDLFEDAHAGGQAPFAIYRMALASGLFADLGRVNTLGLLRRL</sequence>
<dbReference type="GO" id="GO:0005886">
    <property type="term" value="C:plasma membrane"/>
    <property type="evidence" value="ECO:0007669"/>
    <property type="project" value="TreeGrafter"/>
</dbReference>
<dbReference type="GO" id="GO:0008168">
    <property type="term" value="F:methyltransferase activity"/>
    <property type="evidence" value="ECO:0007669"/>
    <property type="project" value="UniProtKB-KW"/>
</dbReference>
<organism evidence="3 4">
    <name type="scientific">Pseudohalioglobus lutimaris</name>
    <dbReference type="NCBI Taxonomy" id="1737061"/>
    <lineage>
        <taxon>Bacteria</taxon>
        <taxon>Pseudomonadati</taxon>
        <taxon>Pseudomonadota</taxon>
        <taxon>Gammaproteobacteria</taxon>
        <taxon>Cellvibrionales</taxon>
        <taxon>Halieaceae</taxon>
        <taxon>Pseudohalioglobus</taxon>
    </lineage>
</organism>
<accession>A0A2N5X8J9</accession>
<comment type="caution">
    <text evidence="3">The sequence shown here is derived from an EMBL/GenBank/DDBJ whole genome shotgun (WGS) entry which is preliminary data.</text>
</comment>
<keyword evidence="2" id="KW-0808">Transferase</keyword>
<proteinExistence type="predicted"/>
<dbReference type="Gene3D" id="3.40.50.150">
    <property type="entry name" value="Vaccinia Virus protein VP39"/>
    <property type="match status" value="1"/>
</dbReference>
<dbReference type="InterPro" id="IPR029063">
    <property type="entry name" value="SAM-dependent_MTases_sf"/>
</dbReference>
<protein>
    <recommendedName>
        <fullName evidence="5">Class I SAM-dependent methyltransferase</fullName>
    </recommendedName>
</protein>
<dbReference type="RefSeq" id="WP_101517042.1">
    <property type="nucleotide sequence ID" value="NZ_PKUS01000001.1"/>
</dbReference>
<dbReference type="GO" id="GO:0071770">
    <property type="term" value="P:DIM/DIP cell wall layer assembly"/>
    <property type="evidence" value="ECO:0007669"/>
    <property type="project" value="TreeGrafter"/>
</dbReference>
<keyword evidence="1" id="KW-0489">Methyltransferase</keyword>
<dbReference type="PANTHER" id="PTHR40048">
    <property type="entry name" value="RHAMNOSYL O-METHYLTRANSFERASE"/>
    <property type="match status" value="1"/>
</dbReference>
<evidence type="ECO:0000256" key="1">
    <source>
        <dbReference type="ARBA" id="ARBA00022603"/>
    </source>
</evidence>
<dbReference type="EMBL" id="PKUS01000001">
    <property type="protein sequence ID" value="PLW70817.1"/>
    <property type="molecule type" value="Genomic_DNA"/>
</dbReference>
<evidence type="ECO:0000313" key="4">
    <source>
        <dbReference type="Proteomes" id="UP000235005"/>
    </source>
</evidence>
<evidence type="ECO:0000256" key="2">
    <source>
        <dbReference type="ARBA" id="ARBA00022679"/>
    </source>
</evidence>
<reference evidence="3 4" key="1">
    <citation type="submission" date="2018-01" db="EMBL/GenBank/DDBJ databases">
        <title>The draft genome sequence of Halioglobus lutimaris HF004.</title>
        <authorList>
            <person name="Du Z.-J."/>
            <person name="Shi M.-J."/>
        </authorList>
    </citation>
    <scope>NUCLEOTIDE SEQUENCE [LARGE SCALE GENOMIC DNA]</scope>
    <source>
        <strain evidence="3 4">HF004</strain>
    </source>
</reference>
<name>A0A2N5X8J9_9GAMM</name>
<gene>
    <name evidence="3" type="ORF">C0039_01425</name>
</gene>
<dbReference type="Pfam" id="PF13578">
    <property type="entry name" value="Methyltransf_24"/>
    <property type="match status" value="1"/>
</dbReference>
<evidence type="ECO:0000313" key="3">
    <source>
        <dbReference type="EMBL" id="PLW70817.1"/>
    </source>
</evidence>